<feature type="compositionally biased region" description="Basic residues" evidence="12">
    <location>
        <begin position="874"/>
        <end position="911"/>
    </location>
</feature>
<evidence type="ECO:0000256" key="4">
    <source>
        <dbReference type="ARBA" id="ARBA00012027"/>
    </source>
</evidence>
<dbReference type="Pfam" id="PF00168">
    <property type="entry name" value="C2"/>
    <property type="match status" value="1"/>
</dbReference>
<keyword evidence="9" id="KW-0442">Lipid degradation</keyword>
<dbReference type="AlphaFoldDB" id="A0A498KKT9"/>
<dbReference type="SMART" id="SM00360">
    <property type="entry name" value="RRM"/>
    <property type="match status" value="1"/>
</dbReference>
<evidence type="ECO:0000256" key="6">
    <source>
        <dbReference type="ARBA" id="ARBA00022737"/>
    </source>
</evidence>
<evidence type="ECO:0000259" key="14">
    <source>
        <dbReference type="PROSITE" id="PS50035"/>
    </source>
</evidence>
<dbReference type="SUPFAM" id="SSF49562">
    <property type="entry name" value="C2 domain (Calcium/lipid-binding domain, CaLB)"/>
    <property type="match status" value="1"/>
</dbReference>
<feature type="domain" description="RRM" evidence="15">
    <location>
        <begin position="922"/>
        <end position="1000"/>
    </location>
</feature>
<feature type="domain" description="PLD phosphodiesterase" evidence="14">
    <location>
        <begin position="370"/>
        <end position="405"/>
    </location>
</feature>
<dbReference type="InterPro" id="IPR001736">
    <property type="entry name" value="PLipase_D/transphosphatidylase"/>
</dbReference>
<dbReference type="InterPro" id="IPR024632">
    <property type="entry name" value="PLipase_D_C"/>
</dbReference>
<keyword evidence="7" id="KW-0378">Hydrolase</keyword>
<feature type="compositionally biased region" description="Basic and acidic residues" evidence="12">
    <location>
        <begin position="1087"/>
        <end position="1096"/>
    </location>
</feature>
<dbReference type="GO" id="GO:0003723">
    <property type="term" value="F:RNA binding"/>
    <property type="evidence" value="ECO:0007669"/>
    <property type="project" value="UniProtKB-UniRule"/>
</dbReference>
<sequence length="1096" mass="124983">MAETESEERMIYLHGDLDLTIFEARRLPNMDMFSERFRRCFTACDTINISSTPSAEDDGGHDGGERKNHVPHRKIITSDSYVTVTVPQTTVARTRVMKNSQNPQWKEHFFVPLAHPAINLEFHVKDDDVFGAETIGTAEIPAERIATGELISGWFPIYGPSGKPPKPDSAIKLELQFTPFEKNPVYKQGIAGDPEHKGVQNTYFPLRKGSSVRLYQDAHCPAGLLPEIQLDGGKVYKAENTWEDICYAITEAHHLVYIVGWSVFHKVRLIREPSRPLPRGGDLLLGDLLKYKSEEGVRVLLLVWDDKSSHDKFGFKTAGMMGTHDEETRKFFKHSSVNCVLSTRYASSKLSIIKQQAGFIMTFCCFVVGTLFTHHQKCVIVDTQADGNNRKITAFLGGLDLCDGRYDTPEHRLFRNLDTVFKGDVHQPTFPAGTKAPRQPWHDLHCRVDGPAAYDVLINFEQRWRKATRWKEFALLSKKVSHWHDDALIKIDRISWILSPPPTVSKDGTTIPEDEPSLWVNNEKDPENWHVQIFRSIDSGSLKGFPKAGRAAEAKHLICSKNLVIDKSIQTAYIQAIRSAQHFIYIENQYFLGSSYAWPDYKNAGADNLIPMELALKIVSKIKANERFTVYVVLPMWPEGDPKTLAMQEILFWQRQTMQAMYSTVAAALKSVQIQDSHPQDYLSFYCLGNREILPEDTANDDASSVSDSQKNQRFMIYVHAKGMVVDDEYVILGSANINQRSMAGTKDTEIAMGAYQPHYTWAARKKHPHGQIYGYRMSLWAEHLDMLDPCFEEPESLKCMRKVNEVAGENWTRFTSPEFTLLQGHLMKYPIDVDVDGKVGPLPGHENFPDVGGKADSPRKKYSRSPSPWRAQSRSRSRSWSRPRSRSRSWSRPPRQRSRSRSRGRSRSRSPGRSAAINPGNTLYVTGLSTRVSEKDVERHFSKEGKVASCFLVMEPRTRISRGFAFVTMDSVEDAERCIKHLNQSVLEGRYITVERSRRKRPRTPTPGHYLGLKNTRDYGDRGDRVRDRERDRGRYRGGSSRDDYGYRRSPRRSPYRGGRDYSPRGGSPYGGRSRRERSYSPYGSPERKYARGSR</sequence>
<evidence type="ECO:0000256" key="7">
    <source>
        <dbReference type="ARBA" id="ARBA00022801"/>
    </source>
</evidence>
<dbReference type="FunFam" id="3.30.870.10:FF:000025">
    <property type="entry name" value="Phospholipase D delta"/>
    <property type="match status" value="1"/>
</dbReference>
<feature type="region of interest" description="Disordered" evidence="12">
    <location>
        <begin position="997"/>
        <end position="1096"/>
    </location>
</feature>
<keyword evidence="11" id="KW-0694">RNA-binding</keyword>
<dbReference type="GO" id="GO:0005886">
    <property type="term" value="C:plasma membrane"/>
    <property type="evidence" value="ECO:0007669"/>
    <property type="project" value="TreeGrafter"/>
</dbReference>
<dbReference type="EC" id="3.1.4.4" evidence="4"/>
<dbReference type="PANTHER" id="PTHR18896">
    <property type="entry name" value="PHOSPHOLIPASE D"/>
    <property type="match status" value="1"/>
</dbReference>
<dbReference type="CDD" id="cd04015">
    <property type="entry name" value="C2_plant_PLD"/>
    <property type="match status" value="1"/>
</dbReference>
<comment type="catalytic activity">
    <reaction evidence="1">
        <text>a 1,2-diacyl-sn-glycero-3-phosphocholine + H2O = a 1,2-diacyl-sn-glycero-3-phosphate + choline + H(+)</text>
        <dbReference type="Rhea" id="RHEA:14445"/>
        <dbReference type="ChEBI" id="CHEBI:15354"/>
        <dbReference type="ChEBI" id="CHEBI:15377"/>
        <dbReference type="ChEBI" id="CHEBI:15378"/>
        <dbReference type="ChEBI" id="CHEBI:57643"/>
        <dbReference type="ChEBI" id="CHEBI:58608"/>
        <dbReference type="EC" id="3.1.4.4"/>
    </reaction>
</comment>
<name>A0A498KKT9_MALDO</name>
<accession>A0A498KKT9</accession>
<dbReference type="GO" id="GO:0004630">
    <property type="term" value="F:phospholipase D activity"/>
    <property type="evidence" value="ECO:0007669"/>
    <property type="project" value="UniProtKB-EC"/>
</dbReference>
<evidence type="ECO:0000256" key="9">
    <source>
        <dbReference type="ARBA" id="ARBA00022963"/>
    </source>
</evidence>
<dbReference type="Gene3D" id="3.30.70.330">
    <property type="match status" value="1"/>
</dbReference>
<dbReference type="InterPro" id="IPR000008">
    <property type="entry name" value="C2_dom"/>
</dbReference>
<feature type="domain" description="C2" evidence="13">
    <location>
        <begin position="1"/>
        <end position="155"/>
    </location>
</feature>
<comment type="caution">
    <text evidence="16">The sequence shown here is derived from an EMBL/GenBank/DDBJ whole genome shotgun (WGS) entry which is preliminary data.</text>
</comment>
<dbReference type="CDD" id="cd00590">
    <property type="entry name" value="RRM_SF"/>
    <property type="match status" value="1"/>
</dbReference>
<keyword evidence="10" id="KW-0443">Lipid metabolism</keyword>
<dbReference type="InterPro" id="IPR035979">
    <property type="entry name" value="RBD_domain_sf"/>
</dbReference>
<dbReference type="Pfam" id="PF00076">
    <property type="entry name" value="RRM_1"/>
    <property type="match status" value="1"/>
</dbReference>
<evidence type="ECO:0000313" key="17">
    <source>
        <dbReference type="Proteomes" id="UP000290289"/>
    </source>
</evidence>
<comment type="similarity">
    <text evidence="3">Belongs to the phospholipase D family. C2-PLD subfamily.</text>
</comment>
<protein>
    <recommendedName>
        <fullName evidence="4">phospholipase D</fullName>
        <ecNumber evidence="4">3.1.4.4</ecNumber>
    </recommendedName>
</protein>
<evidence type="ECO:0000256" key="8">
    <source>
        <dbReference type="ARBA" id="ARBA00022837"/>
    </source>
</evidence>
<dbReference type="InterPro" id="IPR015679">
    <property type="entry name" value="PLipase_D_fam"/>
</dbReference>
<comment type="cofactor">
    <cofactor evidence="2">
        <name>Ca(2+)</name>
        <dbReference type="ChEBI" id="CHEBI:29108"/>
    </cofactor>
</comment>
<dbReference type="Pfam" id="PF00614">
    <property type="entry name" value="PLDc"/>
    <property type="match status" value="1"/>
</dbReference>
<organism evidence="16 17">
    <name type="scientific">Malus domestica</name>
    <name type="common">Apple</name>
    <name type="synonym">Pyrus malus</name>
    <dbReference type="NCBI Taxonomy" id="3750"/>
    <lineage>
        <taxon>Eukaryota</taxon>
        <taxon>Viridiplantae</taxon>
        <taxon>Streptophyta</taxon>
        <taxon>Embryophyta</taxon>
        <taxon>Tracheophyta</taxon>
        <taxon>Spermatophyta</taxon>
        <taxon>Magnoliopsida</taxon>
        <taxon>eudicotyledons</taxon>
        <taxon>Gunneridae</taxon>
        <taxon>Pentapetalae</taxon>
        <taxon>rosids</taxon>
        <taxon>fabids</taxon>
        <taxon>Rosales</taxon>
        <taxon>Rosaceae</taxon>
        <taxon>Amygdaloideae</taxon>
        <taxon>Maleae</taxon>
        <taxon>Malus</taxon>
    </lineage>
</organism>
<dbReference type="Proteomes" id="UP000290289">
    <property type="component" value="Chromosome 2"/>
</dbReference>
<evidence type="ECO:0000256" key="11">
    <source>
        <dbReference type="PROSITE-ProRule" id="PRU00176"/>
    </source>
</evidence>
<evidence type="ECO:0000256" key="3">
    <source>
        <dbReference type="ARBA" id="ARBA00010683"/>
    </source>
</evidence>
<dbReference type="EMBL" id="RDQH01000328">
    <property type="protein sequence ID" value="RXI06385.1"/>
    <property type="molecule type" value="Genomic_DNA"/>
</dbReference>
<dbReference type="SMART" id="SM00155">
    <property type="entry name" value="PLDc"/>
    <property type="match status" value="2"/>
</dbReference>
<feature type="region of interest" description="Disordered" evidence="12">
    <location>
        <begin position="843"/>
        <end position="922"/>
    </location>
</feature>
<evidence type="ECO:0000259" key="15">
    <source>
        <dbReference type="PROSITE" id="PS50102"/>
    </source>
</evidence>
<dbReference type="Gene3D" id="3.30.870.10">
    <property type="entry name" value="Endonuclease Chain A"/>
    <property type="match status" value="2"/>
</dbReference>
<keyword evidence="8" id="KW-0106">Calcium</keyword>
<dbReference type="Gene3D" id="2.60.40.150">
    <property type="entry name" value="C2 domain"/>
    <property type="match status" value="1"/>
</dbReference>
<evidence type="ECO:0000256" key="1">
    <source>
        <dbReference type="ARBA" id="ARBA00000798"/>
    </source>
</evidence>
<evidence type="ECO:0000256" key="10">
    <source>
        <dbReference type="ARBA" id="ARBA00023098"/>
    </source>
</evidence>
<dbReference type="PROSITE" id="PS50035">
    <property type="entry name" value="PLD"/>
    <property type="match status" value="2"/>
</dbReference>
<dbReference type="InterPro" id="IPR003954">
    <property type="entry name" value="RRM_euk-type"/>
</dbReference>
<dbReference type="GO" id="GO:0046872">
    <property type="term" value="F:metal ion binding"/>
    <property type="evidence" value="ECO:0007669"/>
    <property type="project" value="UniProtKB-KW"/>
</dbReference>
<dbReference type="InterPro" id="IPR035892">
    <property type="entry name" value="C2_domain_sf"/>
</dbReference>
<evidence type="ECO:0000256" key="12">
    <source>
        <dbReference type="SAM" id="MobiDB-lite"/>
    </source>
</evidence>
<dbReference type="STRING" id="3750.A0A498KKT9"/>
<dbReference type="SMART" id="SM00361">
    <property type="entry name" value="RRM_1"/>
    <property type="match status" value="1"/>
</dbReference>
<keyword evidence="6" id="KW-0677">Repeat</keyword>
<keyword evidence="17" id="KW-1185">Reference proteome</keyword>
<dbReference type="InterPro" id="IPR000504">
    <property type="entry name" value="RRM_dom"/>
</dbReference>
<dbReference type="PROSITE" id="PS50102">
    <property type="entry name" value="RRM"/>
    <property type="match status" value="1"/>
</dbReference>
<dbReference type="SUPFAM" id="SSF56024">
    <property type="entry name" value="Phospholipase D/nuclease"/>
    <property type="match status" value="2"/>
</dbReference>
<evidence type="ECO:0000259" key="13">
    <source>
        <dbReference type="PROSITE" id="PS50004"/>
    </source>
</evidence>
<dbReference type="Pfam" id="PF12357">
    <property type="entry name" value="PLD_C"/>
    <property type="match status" value="1"/>
</dbReference>
<dbReference type="GO" id="GO:0009395">
    <property type="term" value="P:phospholipid catabolic process"/>
    <property type="evidence" value="ECO:0007669"/>
    <property type="project" value="TreeGrafter"/>
</dbReference>
<evidence type="ECO:0000256" key="5">
    <source>
        <dbReference type="ARBA" id="ARBA00022723"/>
    </source>
</evidence>
<dbReference type="PANTHER" id="PTHR18896:SF86">
    <property type="entry name" value="PHOSPHOLIPASE D DELTA"/>
    <property type="match status" value="1"/>
</dbReference>
<evidence type="ECO:0000313" key="16">
    <source>
        <dbReference type="EMBL" id="RXI06385.1"/>
    </source>
</evidence>
<feature type="domain" description="PLD phosphodiesterase" evidence="14">
    <location>
        <begin position="715"/>
        <end position="742"/>
    </location>
</feature>
<reference evidence="16 17" key="1">
    <citation type="submission" date="2018-10" db="EMBL/GenBank/DDBJ databases">
        <title>A high-quality apple genome assembly.</title>
        <authorList>
            <person name="Hu J."/>
        </authorList>
    </citation>
    <scope>NUCLEOTIDE SEQUENCE [LARGE SCALE GENOMIC DNA]</scope>
    <source>
        <strain evidence="17">cv. HFTH1</strain>
        <tissue evidence="16">Young leaf</tissue>
    </source>
</reference>
<keyword evidence="5" id="KW-0479">Metal-binding</keyword>
<gene>
    <name evidence="16" type="ORF">DVH24_018427</name>
</gene>
<feature type="compositionally biased region" description="Basic and acidic residues" evidence="12">
    <location>
        <begin position="1016"/>
        <end position="1048"/>
    </location>
</feature>
<proteinExistence type="inferred from homology"/>
<dbReference type="PROSITE" id="PS50004">
    <property type="entry name" value="C2"/>
    <property type="match status" value="1"/>
</dbReference>
<dbReference type="InterPro" id="IPR012677">
    <property type="entry name" value="Nucleotide-bd_a/b_plait_sf"/>
</dbReference>
<dbReference type="FunFam" id="3.30.70.330:FF:000464">
    <property type="entry name" value="RNA-binding (RRM/RBD/RNP motifs) family protein"/>
    <property type="match status" value="1"/>
</dbReference>
<dbReference type="SMART" id="SM00239">
    <property type="entry name" value="C2"/>
    <property type="match status" value="1"/>
</dbReference>
<dbReference type="SUPFAM" id="SSF54928">
    <property type="entry name" value="RNA-binding domain, RBD"/>
    <property type="match status" value="1"/>
</dbReference>
<evidence type="ECO:0000256" key="2">
    <source>
        <dbReference type="ARBA" id="ARBA00001913"/>
    </source>
</evidence>